<protein>
    <recommendedName>
        <fullName evidence="4">FtsK gamma domain-containing protein</fullName>
    </recommendedName>
</protein>
<feature type="compositionally biased region" description="Low complexity" evidence="1">
    <location>
        <begin position="793"/>
        <end position="809"/>
    </location>
</feature>
<feature type="compositionally biased region" description="Low complexity" evidence="1">
    <location>
        <begin position="238"/>
        <end position="251"/>
    </location>
</feature>
<evidence type="ECO:0000313" key="2">
    <source>
        <dbReference type="EMBL" id="MBB5109005.1"/>
    </source>
</evidence>
<gene>
    <name evidence="2" type="ORF">FHS40_008131</name>
</gene>
<evidence type="ECO:0000256" key="1">
    <source>
        <dbReference type="SAM" id="MobiDB-lite"/>
    </source>
</evidence>
<dbReference type="EMBL" id="JACHJD010000022">
    <property type="protein sequence ID" value="MBB5109005.1"/>
    <property type="molecule type" value="Genomic_DNA"/>
</dbReference>
<feature type="region of interest" description="Disordered" evidence="1">
    <location>
        <begin position="1124"/>
        <end position="1243"/>
    </location>
</feature>
<organism evidence="2 3">
    <name type="scientific">Streptomyces spectabilis</name>
    <dbReference type="NCBI Taxonomy" id="68270"/>
    <lineage>
        <taxon>Bacteria</taxon>
        <taxon>Bacillati</taxon>
        <taxon>Actinomycetota</taxon>
        <taxon>Actinomycetes</taxon>
        <taxon>Kitasatosporales</taxon>
        <taxon>Streptomycetaceae</taxon>
        <taxon>Streptomyces</taxon>
    </lineage>
</organism>
<feature type="compositionally biased region" description="Basic and acidic residues" evidence="1">
    <location>
        <begin position="1172"/>
        <end position="1188"/>
    </location>
</feature>
<dbReference type="Proteomes" id="UP000549009">
    <property type="component" value="Unassembled WGS sequence"/>
</dbReference>
<reference evidence="2 3" key="1">
    <citation type="submission" date="2020-08" db="EMBL/GenBank/DDBJ databases">
        <title>Genomic Encyclopedia of Type Strains, Phase III (KMG-III): the genomes of soil and plant-associated and newly described type strains.</title>
        <authorList>
            <person name="Whitman W."/>
        </authorList>
    </citation>
    <scope>NUCLEOTIDE SEQUENCE [LARGE SCALE GENOMIC DNA]</scope>
    <source>
        <strain evidence="2 3">CECT 3146</strain>
    </source>
</reference>
<dbReference type="RefSeq" id="WP_184926008.1">
    <property type="nucleotide sequence ID" value="NZ_BMSQ01000025.1"/>
</dbReference>
<name>A0A7W8B282_STRST</name>
<feature type="region of interest" description="Disordered" evidence="1">
    <location>
        <begin position="793"/>
        <end position="831"/>
    </location>
</feature>
<evidence type="ECO:0008006" key="4">
    <source>
        <dbReference type="Google" id="ProtNLM"/>
    </source>
</evidence>
<dbReference type="SUPFAM" id="SSF56731">
    <property type="entry name" value="DNA primase core"/>
    <property type="match status" value="1"/>
</dbReference>
<evidence type="ECO:0000313" key="3">
    <source>
        <dbReference type="Proteomes" id="UP000549009"/>
    </source>
</evidence>
<accession>A0A7W8B282</accession>
<dbReference type="AlphaFoldDB" id="A0A7W8B282"/>
<keyword evidence="3" id="KW-1185">Reference proteome</keyword>
<proteinExistence type="predicted"/>
<comment type="caution">
    <text evidence="2">The sequence shown here is derived from an EMBL/GenBank/DDBJ whole genome shotgun (WGS) entry which is preliminary data.</text>
</comment>
<feature type="region of interest" description="Disordered" evidence="1">
    <location>
        <begin position="503"/>
        <end position="541"/>
    </location>
</feature>
<feature type="compositionally biased region" description="Basic and acidic residues" evidence="1">
    <location>
        <begin position="1135"/>
        <end position="1144"/>
    </location>
</feature>
<sequence length="1243" mass="134088">MAVDAAHLAAGKPLHAVVGTCGTALTAAHAQVLKHHATADRPLVLVIDNDDNNSGLKALLRAWPLINTWPAPVSVVTPQGAKDLADIYEDSQRGPQEVARQLEQARPLLDTVIDADLHLNWDPAAADEAARHEAAADIVAARVWEYLQAVHEREPTRGELESLALAQARRASQLPWNVPLVVTLARILLGPAATRDEQWQHTAQQRARELADTQSPHTLHAPQSGETMSDTATDESAKPAASANAAPQPFSQRIMQDYLHPDRLTRLAKTAATRQADVPDAAAEATAPLQLPVEEASDVAAFWSERHPLAQFDTCTKHALETVAAGSRREERQNILADAAQSMRTVIEEYAAHAQEQLAGVLHQAPVPPTGGTVSPDVAGAARDQLVAAEDDLIKDLTLRLAQTIGSAMDRAAQANLGAGGLRHQLHQIVGWDGTRRKLRNGEQIAFFRAAAEPICGAGRQASRSLSIRLGVQPEETRQREAHWQGLIGQLPSVTVPIAETVAGASRSSSPSPTPTPETPHPTVTREPRTSSQQPATPTAVLTPGFQLTLTALGDTPFTTDNRSLACMRLSKELKAFLDAHRLARRADAADPAPYGQLRTIPLTISAEQLDTDDPALVLRYGNPPQAPLRLPRSALADLHGSRLLAAVEWQAYTTTAPVSHALTATWFAELTDILPEDRLDNLITKDEFVDLLRTYTAFHTEEGLTDRVRERANEAVALFTLQRPGEALVRLAGSGHRWIRLGPQGWTHQPYEAAHESPADTPSEIDPVQGLADLRNEAAELFNQVRALNQDADAAAASPPAQPAAQPTAPLPAAPPQQADSQSRGGVSAAEDLNPETANLRAQLEAIGSRRQALPSGQYSNLALLVEHLDATGTKIRRLHAADSTPLMKAWRRIVVRTSEVLSKITAWLHLPKAVQQSIERFIAFTRGAPKPGSRTRPDQLPSPYGDRRLQDLSHTQRMLETKLADLSITPDQRADLQCAWITNRARWFARYEKLHNATPGELIPAESRLVAGAPPIPNIAAAHEAVIQMLNSRAKEAGQHPAKADLFKQAAQSYQSHLAGSPPQHPYPPALITPGILRTAAAAVVRHRSASPLTIQAAFDHQMSNDLANHTLKLLEDKGVVGPLTGKAPRAVRVPDEAKADQRLSAPVRSGAPAPEVLPPQRPGAPGEAQSDHPLDRLFDQRRMELSRAAQNEASSGGAGRSNVHSPASPHPHPKRSDSRAQEAQQRAADQHSVQAGLAPQ</sequence>
<feature type="region of interest" description="Disordered" evidence="1">
    <location>
        <begin position="927"/>
        <end position="950"/>
    </location>
</feature>
<feature type="region of interest" description="Disordered" evidence="1">
    <location>
        <begin position="198"/>
        <end position="252"/>
    </location>
</feature>
<dbReference type="Gene3D" id="3.40.1360.10">
    <property type="match status" value="1"/>
</dbReference>